<name>A0A4Q9Z1H0_9FLAO</name>
<gene>
    <name evidence="2" type="ORF">EZL74_05380</name>
</gene>
<dbReference type="PROSITE" id="PS51186">
    <property type="entry name" value="GNAT"/>
    <property type="match status" value="1"/>
</dbReference>
<dbReference type="SUPFAM" id="SSF55729">
    <property type="entry name" value="Acyl-CoA N-acyltransferases (Nat)"/>
    <property type="match status" value="1"/>
</dbReference>
<dbReference type="GO" id="GO:0016747">
    <property type="term" value="F:acyltransferase activity, transferring groups other than amino-acyl groups"/>
    <property type="evidence" value="ECO:0007669"/>
    <property type="project" value="InterPro"/>
</dbReference>
<accession>A0A4Q9Z1H0</accession>
<dbReference type="PANTHER" id="PTHR43792">
    <property type="entry name" value="GNAT FAMILY, PUTATIVE (AFU_ORTHOLOGUE AFUA_3G00765)-RELATED-RELATED"/>
    <property type="match status" value="1"/>
</dbReference>
<dbReference type="Gene3D" id="3.40.630.30">
    <property type="match status" value="1"/>
</dbReference>
<dbReference type="InterPro" id="IPR051531">
    <property type="entry name" value="N-acetyltransferase"/>
</dbReference>
<dbReference type="EMBL" id="SJPE01000004">
    <property type="protein sequence ID" value="TBX70176.1"/>
    <property type="molecule type" value="Genomic_DNA"/>
</dbReference>
<dbReference type="InterPro" id="IPR016181">
    <property type="entry name" value="Acyl_CoA_acyltransferase"/>
</dbReference>
<dbReference type="Proteomes" id="UP000293300">
    <property type="component" value="Unassembled WGS sequence"/>
</dbReference>
<reference evidence="2 3" key="1">
    <citation type="submission" date="2019-02" db="EMBL/GenBank/DDBJ databases">
        <title>Flavobacterium sp. RD-2-33 isolated from forest soil.</title>
        <authorList>
            <person name="Chaudhary D.K."/>
        </authorList>
    </citation>
    <scope>NUCLEOTIDE SEQUENCE [LARGE SCALE GENOMIC DNA]</scope>
    <source>
        <strain evidence="2 3">RD-2-33</strain>
    </source>
</reference>
<organism evidence="2 3">
    <name type="scientific">Flavobacterium silvisoli</name>
    <dbReference type="NCBI Taxonomy" id="2529433"/>
    <lineage>
        <taxon>Bacteria</taxon>
        <taxon>Pseudomonadati</taxon>
        <taxon>Bacteroidota</taxon>
        <taxon>Flavobacteriia</taxon>
        <taxon>Flavobacteriales</taxon>
        <taxon>Flavobacteriaceae</taxon>
        <taxon>Flavobacterium</taxon>
    </lineage>
</organism>
<evidence type="ECO:0000313" key="2">
    <source>
        <dbReference type="EMBL" id="TBX70176.1"/>
    </source>
</evidence>
<feature type="domain" description="N-acetyltransferase" evidence="1">
    <location>
        <begin position="12"/>
        <end position="177"/>
    </location>
</feature>
<dbReference type="AlphaFoldDB" id="A0A4Q9Z1H0"/>
<dbReference type="InterPro" id="IPR000182">
    <property type="entry name" value="GNAT_dom"/>
</dbReference>
<dbReference type="RefSeq" id="WP_131475572.1">
    <property type="nucleotide sequence ID" value="NZ_SJPE01000004.1"/>
</dbReference>
<protein>
    <submittedName>
        <fullName evidence="2">N-acetyltransferase</fullName>
    </submittedName>
</protein>
<dbReference type="Pfam" id="PF13302">
    <property type="entry name" value="Acetyltransf_3"/>
    <property type="match status" value="1"/>
</dbReference>
<sequence>MSPFETLSTERLLLRKLTPEIFDYVYNHFSDEDLMEFIGAPNEEALSKEKEKHRKGLSTFNKSFCYFQILDKTNQQIIGWCGYHTWYLDHKRAEIGYGLFDDSYKQKGLMSEATKVILDYGFNQMNLNRIEAFIGKENKASLNLVKKFGFTQEGILREHYFNKNCMEDSVVYSLLRREYNS</sequence>
<proteinExistence type="predicted"/>
<evidence type="ECO:0000313" key="3">
    <source>
        <dbReference type="Proteomes" id="UP000293300"/>
    </source>
</evidence>
<keyword evidence="2" id="KW-0808">Transferase</keyword>
<keyword evidence="3" id="KW-1185">Reference proteome</keyword>
<evidence type="ECO:0000259" key="1">
    <source>
        <dbReference type="PROSITE" id="PS51186"/>
    </source>
</evidence>
<dbReference type="OrthoDB" id="9811523at2"/>
<comment type="caution">
    <text evidence="2">The sequence shown here is derived from an EMBL/GenBank/DDBJ whole genome shotgun (WGS) entry which is preliminary data.</text>
</comment>